<sequence>MAERPRCYVASPLGFTEAGRHYYAEVYLPALAEVVEVVDPWSLTQPWEVEQAIAAGRERDIALEIGRRNTEAIRSCTLVAANLDGQEADAGTVAEIGYAAALGLTCFGLRTDLRQSGEMGVAVNLQVEAFILESGGRIVGSLEELVRALAATGA</sequence>
<proteinExistence type="predicted"/>
<gene>
    <name evidence="1" type="ORF">LRS13_09940</name>
</gene>
<accession>A0ABY5PMF8</accession>
<dbReference type="Proteomes" id="UP001058860">
    <property type="component" value="Chromosome"/>
</dbReference>
<dbReference type="InterPro" id="IPR007710">
    <property type="entry name" value="Nucleoside_deoxyribTrfase"/>
</dbReference>
<dbReference type="SUPFAM" id="SSF52309">
    <property type="entry name" value="N-(deoxy)ribosyltransferase-like"/>
    <property type="match status" value="1"/>
</dbReference>
<dbReference type="Gene3D" id="3.40.50.450">
    <property type="match status" value="1"/>
</dbReference>
<reference evidence="2" key="1">
    <citation type="submission" date="2021-11" db="EMBL/GenBank/DDBJ databases">
        <title>Cultivation dependent microbiological survey of springs from the worlds oldest radium mine currently devoted to the extraction of radon-saturated water.</title>
        <authorList>
            <person name="Kapinusova G."/>
            <person name="Smrhova T."/>
            <person name="Strejcek M."/>
            <person name="Suman J."/>
            <person name="Jani K."/>
            <person name="Pajer P."/>
            <person name="Uhlik O."/>
        </authorList>
    </citation>
    <scope>NUCLEOTIDE SEQUENCE [LARGE SCALE GENOMIC DNA]</scope>
    <source>
        <strain evidence="2">J379</strain>
    </source>
</reference>
<dbReference type="EMBL" id="CP088295">
    <property type="protein sequence ID" value="UUY05816.1"/>
    <property type="molecule type" value="Genomic_DNA"/>
</dbReference>
<protein>
    <submittedName>
        <fullName evidence="1">Nucleoside 2-deoxyribosyltransferase</fullName>
    </submittedName>
</protein>
<dbReference type="Pfam" id="PF05014">
    <property type="entry name" value="Nuc_deoxyrib_tr"/>
    <property type="match status" value="1"/>
</dbReference>
<dbReference type="RefSeq" id="WP_353866257.1">
    <property type="nucleotide sequence ID" value="NZ_CP088295.1"/>
</dbReference>
<evidence type="ECO:0000313" key="2">
    <source>
        <dbReference type="Proteomes" id="UP001058860"/>
    </source>
</evidence>
<evidence type="ECO:0000313" key="1">
    <source>
        <dbReference type="EMBL" id="UUY05816.1"/>
    </source>
</evidence>
<keyword evidence="2" id="KW-1185">Reference proteome</keyword>
<organism evidence="1 2">
    <name type="scientific">Svornostia abyssi</name>
    <dbReference type="NCBI Taxonomy" id="2898438"/>
    <lineage>
        <taxon>Bacteria</taxon>
        <taxon>Bacillati</taxon>
        <taxon>Actinomycetota</taxon>
        <taxon>Thermoleophilia</taxon>
        <taxon>Solirubrobacterales</taxon>
        <taxon>Baekduiaceae</taxon>
        <taxon>Svornostia</taxon>
    </lineage>
</organism>
<name>A0ABY5PMF8_9ACTN</name>